<dbReference type="GeneID" id="27663542"/>
<evidence type="ECO:0000313" key="2">
    <source>
        <dbReference type="EMBL" id="KJR81405.1"/>
    </source>
</evidence>
<evidence type="ECO:0000256" key="1">
    <source>
        <dbReference type="SAM" id="MobiDB-lite"/>
    </source>
</evidence>
<dbReference type="Proteomes" id="UP000033710">
    <property type="component" value="Unassembled WGS sequence"/>
</dbReference>
<organism evidence="2 3">
    <name type="scientific">Sporothrix schenckii 1099-18</name>
    <dbReference type="NCBI Taxonomy" id="1397361"/>
    <lineage>
        <taxon>Eukaryota</taxon>
        <taxon>Fungi</taxon>
        <taxon>Dikarya</taxon>
        <taxon>Ascomycota</taxon>
        <taxon>Pezizomycotina</taxon>
        <taxon>Sordariomycetes</taxon>
        <taxon>Sordariomycetidae</taxon>
        <taxon>Ophiostomatales</taxon>
        <taxon>Ophiostomataceae</taxon>
        <taxon>Sporothrix</taxon>
    </lineage>
</organism>
<comment type="caution">
    <text evidence="2">The sequence shown here is derived from an EMBL/GenBank/DDBJ whole genome shotgun (WGS) entry which is preliminary data.</text>
</comment>
<dbReference type="VEuPathDB" id="FungiDB:SPSK_01338"/>
<sequence>MVGSSSGLGGILEFKGLEASAERPPVVFGAQGRASELQQWDKKPEIPIKAMHPTRRANRGQPMRARRGLKNRKCQ</sequence>
<feature type="region of interest" description="Disordered" evidence="1">
    <location>
        <begin position="49"/>
        <end position="75"/>
    </location>
</feature>
<gene>
    <name evidence="2" type="ORF">SPSK_01338</name>
</gene>
<dbReference type="RefSeq" id="XP_016584081.1">
    <property type="nucleotide sequence ID" value="XM_016728265.1"/>
</dbReference>
<proteinExistence type="predicted"/>
<name>A0A0F2LY42_SPOSC</name>
<reference evidence="2 3" key="1">
    <citation type="journal article" date="2014" name="BMC Genomics">
        <title>Comparative genomics of the major fungal agents of human and animal Sporotrichosis: Sporothrix schenckii and Sporothrix brasiliensis.</title>
        <authorList>
            <person name="Teixeira M.M."/>
            <person name="de Almeida L.G."/>
            <person name="Kubitschek-Barreira P."/>
            <person name="Alves F.L."/>
            <person name="Kioshima E.S."/>
            <person name="Abadio A.K."/>
            <person name="Fernandes L."/>
            <person name="Derengowski L.S."/>
            <person name="Ferreira K.S."/>
            <person name="Souza R.C."/>
            <person name="Ruiz J.C."/>
            <person name="de Andrade N.C."/>
            <person name="Paes H.C."/>
            <person name="Nicola A.M."/>
            <person name="Albuquerque P."/>
            <person name="Gerber A.L."/>
            <person name="Martins V.P."/>
            <person name="Peconick L.D."/>
            <person name="Neto A.V."/>
            <person name="Chaucanez C.B."/>
            <person name="Silva P.A."/>
            <person name="Cunha O.L."/>
            <person name="de Oliveira F.F."/>
            <person name="dos Santos T.C."/>
            <person name="Barros A.L."/>
            <person name="Soares M.A."/>
            <person name="de Oliveira L.M."/>
            <person name="Marini M.M."/>
            <person name="Villalobos-Duno H."/>
            <person name="Cunha M.M."/>
            <person name="de Hoog S."/>
            <person name="da Silveira J.F."/>
            <person name="Henrissat B."/>
            <person name="Nino-Vega G.A."/>
            <person name="Cisalpino P.S."/>
            <person name="Mora-Montes H.M."/>
            <person name="Almeida S.R."/>
            <person name="Stajich J.E."/>
            <person name="Lopes-Bezerra L.M."/>
            <person name="Vasconcelos A.T."/>
            <person name="Felipe M.S."/>
        </authorList>
    </citation>
    <scope>NUCLEOTIDE SEQUENCE [LARGE SCALE GENOMIC DNA]</scope>
    <source>
        <strain evidence="2 3">1099-18</strain>
    </source>
</reference>
<evidence type="ECO:0000313" key="3">
    <source>
        <dbReference type="Proteomes" id="UP000033710"/>
    </source>
</evidence>
<reference evidence="2 3" key="2">
    <citation type="journal article" date="2015" name="Eukaryot. Cell">
        <title>Asexual propagation of a virulent clone complex in a human and feline outbreak of sporotrichosis.</title>
        <authorList>
            <person name="Teixeira Mde M."/>
            <person name="Rodrigues A.M."/>
            <person name="Tsui C.K."/>
            <person name="de Almeida L.G."/>
            <person name="Van Diepeningen A.D."/>
            <person name="van den Ende B.G."/>
            <person name="Fernandes G.F."/>
            <person name="Kano R."/>
            <person name="Hamelin R.C."/>
            <person name="Lopes-Bezerra L.M."/>
            <person name="Vasconcelos A.T."/>
            <person name="de Hoog S."/>
            <person name="de Camargo Z.P."/>
            <person name="Felipe M.S."/>
        </authorList>
    </citation>
    <scope>NUCLEOTIDE SEQUENCE [LARGE SCALE GENOMIC DNA]</scope>
    <source>
        <strain evidence="2 3">1099-18</strain>
    </source>
</reference>
<accession>A0A0F2LY42</accession>
<feature type="compositionally biased region" description="Basic residues" evidence="1">
    <location>
        <begin position="52"/>
        <end position="75"/>
    </location>
</feature>
<protein>
    <submittedName>
        <fullName evidence="2">Uncharacterized protein</fullName>
    </submittedName>
</protein>
<dbReference type="AlphaFoldDB" id="A0A0F2LY42"/>
<dbReference type="KEGG" id="ssck:SPSK_01338"/>
<dbReference type="EMBL" id="AXCR01000011">
    <property type="protein sequence ID" value="KJR81405.1"/>
    <property type="molecule type" value="Genomic_DNA"/>
</dbReference>